<dbReference type="Pfam" id="PF03853">
    <property type="entry name" value="YjeF_N"/>
    <property type="match status" value="1"/>
</dbReference>
<comment type="similarity">
    <text evidence="18">Belongs to the NnrE/AIBP family.</text>
</comment>
<evidence type="ECO:0000256" key="7">
    <source>
        <dbReference type="ARBA" id="ARBA00022840"/>
    </source>
</evidence>
<evidence type="ECO:0000256" key="10">
    <source>
        <dbReference type="ARBA" id="ARBA00023027"/>
    </source>
</evidence>
<keyword evidence="9 18" id="KW-0630">Potassium</keyword>
<feature type="domain" description="YjeF N-terminal" evidence="21">
    <location>
        <begin position="10"/>
        <end position="218"/>
    </location>
</feature>
<keyword evidence="12 17" id="KW-0456">Lyase</keyword>
<dbReference type="PROSITE" id="PS01049">
    <property type="entry name" value="YJEF_C_1"/>
    <property type="match status" value="1"/>
</dbReference>
<feature type="binding site" evidence="18">
    <location>
        <position position="60"/>
    </location>
    <ligand>
        <name>K(+)</name>
        <dbReference type="ChEBI" id="CHEBI:29103"/>
    </ligand>
</feature>
<dbReference type="EC" id="5.1.99.6" evidence="19"/>
<dbReference type="InterPro" id="IPR004443">
    <property type="entry name" value="YjeF_N_dom"/>
</dbReference>
<dbReference type="NCBIfam" id="TIGR00197">
    <property type="entry name" value="yjeF_nterm"/>
    <property type="match status" value="1"/>
</dbReference>
<evidence type="ECO:0000256" key="3">
    <source>
        <dbReference type="ARBA" id="ARBA00006001"/>
    </source>
</evidence>
<evidence type="ECO:0000256" key="13">
    <source>
        <dbReference type="ARBA" id="ARBA00023268"/>
    </source>
</evidence>
<comment type="catalytic activity">
    <reaction evidence="15 17 19">
        <text>(6S)-NADHX + ADP = AMP + phosphate + NADH + H(+)</text>
        <dbReference type="Rhea" id="RHEA:32223"/>
        <dbReference type="ChEBI" id="CHEBI:15378"/>
        <dbReference type="ChEBI" id="CHEBI:43474"/>
        <dbReference type="ChEBI" id="CHEBI:57945"/>
        <dbReference type="ChEBI" id="CHEBI:64074"/>
        <dbReference type="ChEBI" id="CHEBI:456215"/>
        <dbReference type="ChEBI" id="CHEBI:456216"/>
        <dbReference type="EC" id="4.2.1.136"/>
    </reaction>
</comment>
<dbReference type="Pfam" id="PF01256">
    <property type="entry name" value="Carb_kinase"/>
    <property type="match status" value="1"/>
</dbReference>
<feature type="binding site" evidence="17">
    <location>
        <position position="374"/>
    </location>
    <ligand>
        <name>(6S)-NADPHX</name>
        <dbReference type="ChEBI" id="CHEBI:64076"/>
    </ligand>
</feature>
<accession>A0A1G9WAA8</accession>
<evidence type="ECO:0000256" key="18">
    <source>
        <dbReference type="HAMAP-Rule" id="MF_01966"/>
    </source>
</evidence>
<dbReference type="InterPro" id="IPR000631">
    <property type="entry name" value="CARKD"/>
</dbReference>
<evidence type="ECO:0000313" key="22">
    <source>
        <dbReference type="EMBL" id="SDM81146.1"/>
    </source>
</evidence>
<comment type="function">
    <text evidence="17">Catalyzes the dehydration of the S-form of NAD(P)HX at the expense of ADP, which is converted to AMP. Together with NAD(P)HX epimerase, which catalyzes the epimerization of the S- and R-forms, the enzyme allows the repair of both epimers of NAD(P)HX, a damaged form of NAD(P)H that is a result of enzymatic or heat-dependent hydration.</text>
</comment>
<comment type="caution">
    <text evidence="18">Lacks conserved residue(s) required for the propagation of feature annotation.</text>
</comment>
<dbReference type="HAMAP" id="MF_01966">
    <property type="entry name" value="NADHX_epimerase"/>
    <property type="match status" value="1"/>
</dbReference>
<dbReference type="GO" id="GO:0046872">
    <property type="term" value="F:metal ion binding"/>
    <property type="evidence" value="ECO:0007669"/>
    <property type="project" value="UniProtKB-UniRule"/>
</dbReference>
<comment type="function">
    <text evidence="18">Catalyzes the epimerization of the S- and R-forms of NAD(P)HX, a damaged form of NAD(P)H that is a result of enzymatic or heat-dependent hydration. This is a prerequisite for the S-specific NAD(P)H-hydrate dehydratase to allow the repair of both epimers of NAD(P)HX.</text>
</comment>
<evidence type="ECO:0000256" key="4">
    <source>
        <dbReference type="ARBA" id="ARBA00009524"/>
    </source>
</evidence>
<evidence type="ECO:0000256" key="12">
    <source>
        <dbReference type="ARBA" id="ARBA00023239"/>
    </source>
</evidence>
<dbReference type="STRING" id="990371.SAMN05421813_12426"/>
<comment type="function">
    <text evidence="14 19">Bifunctional enzyme that catalyzes the epimerization of the S- and R-forms of NAD(P)HX and the dehydration of the S-form of NAD(P)HX at the expense of ADP, which is converted to AMP. This allows the repair of both epimers of NAD(P)HX, a damaged form of NAD(P)H that is a result of enzymatic or heat-dependent hydration.</text>
</comment>
<protein>
    <recommendedName>
        <fullName evidence="19">Bifunctional NAD(P)H-hydrate repair enzyme</fullName>
    </recommendedName>
    <alternativeName>
        <fullName evidence="19">Nicotinamide nucleotide repair protein</fullName>
    </alternativeName>
    <domain>
        <recommendedName>
            <fullName evidence="19">ADP-dependent (S)-NAD(P)H-hydrate dehydratase</fullName>
            <ecNumber evidence="19">4.2.1.136</ecNumber>
        </recommendedName>
        <alternativeName>
            <fullName evidence="19">ADP-dependent NAD(P)HX dehydratase</fullName>
        </alternativeName>
    </domain>
    <domain>
        <recommendedName>
            <fullName evidence="19">NAD(P)H-hydrate epimerase</fullName>
            <ecNumber evidence="19">5.1.99.6</ecNumber>
        </recommendedName>
    </domain>
</protein>
<feature type="binding site" evidence="17">
    <location>
        <position position="439"/>
    </location>
    <ligand>
        <name>(6S)-NADPHX</name>
        <dbReference type="ChEBI" id="CHEBI:64076"/>
    </ligand>
</feature>
<evidence type="ECO:0000313" key="23">
    <source>
        <dbReference type="Proteomes" id="UP000199226"/>
    </source>
</evidence>
<evidence type="ECO:0000256" key="5">
    <source>
        <dbReference type="ARBA" id="ARBA00022723"/>
    </source>
</evidence>
<evidence type="ECO:0000256" key="1">
    <source>
        <dbReference type="ARBA" id="ARBA00000013"/>
    </source>
</evidence>
<comment type="similarity">
    <text evidence="4 19">In the C-terminal section; belongs to the NnrD/CARKD family.</text>
</comment>
<comment type="catalytic activity">
    <reaction evidence="2 18 19">
        <text>(6R)-NADPHX = (6S)-NADPHX</text>
        <dbReference type="Rhea" id="RHEA:32227"/>
        <dbReference type="ChEBI" id="CHEBI:64076"/>
        <dbReference type="ChEBI" id="CHEBI:64077"/>
        <dbReference type="EC" id="5.1.99.6"/>
    </reaction>
</comment>
<name>A0A1G9WAA8_9SPHI</name>
<dbReference type="PROSITE" id="PS51383">
    <property type="entry name" value="YJEF_C_3"/>
    <property type="match status" value="1"/>
</dbReference>
<dbReference type="RefSeq" id="WP_090705989.1">
    <property type="nucleotide sequence ID" value="NZ_FNHH01000024.1"/>
</dbReference>
<feature type="domain" description="YjeF C-terminal" evidence="20">
    <location>
        <begin position="228"/>
        <end position="495"/>
    </location>
</feature>
<comment type="similarity">
    <text evidence="3 19">In the N-terminal section; belongs to the NnrE/AIBP family.</text>
</comment>
<keyword evidence="23" id="KW-1185">Reference proteome</keyword>
<dbReference type="HAMAP" id="MF_01965">
    <property type="entry name" value="NADHX_dehydratase"/>
    <property type="match status" value="1"/>
</dbReference>
<dbReference type="Gene3D" id="3.40.50.10260">
    <property type="entry name" value="YjeF N-terminal domain"/>
    <property type="match status" value="1"/>
</dbReference>
<comment type="catalytic activity">
    <reaction evidence="1 18 19">
        <text>(6R)-NADHX = (6S)-NADHX</text>
        <dbReference type="Rhea" id="RHEA:32215"/>
        <dbReference type="ChEBI" id="CHEBI:64074"/>
        <dbReference type="ChEBI" id="CHEBI:64075"/>
        <dbReference type="EC" id="5.1.99.6"/>
    </reaction>
</comment>
<comment type="cofactor">
    <cofactor evidence="18 19">
        <name>K(+)</name>
        <dbReference type="ChEBI" id="CHEBI:29103"/>
    </cofactor>
    <text evidence="18 19">Binds 1 potassium ion per subunit.</text>
</comment>
<gene>
    <name evidence="17" type="primary">nnrD</name>
    <name evidence="18" type="synonym">nnrE</name>
    <name evidence="22" type="ORF">SAMN05421813_12426</name>
</gene>
<dbReference type="EMBL" id="FNHH01000024">
    <property type="protein sequence ID" value="SDM81146.1"/>
    <property type="molecule type" value="Genomic_DNA"/>
</dbReference>
<feature type="binding site" evidence="17">
    <location>
        <begin position="409"/>
        <end position="413"/>
    </location>
    <ligand>
        <name>AMP</name>
        <dbReference type="ChEBI" id="CHEBI:456215"/>
    </ligand>
</feature>
<dbReference type="EC" id="4.2.1.136" evidence="19"/>
<evidence type="ECO:0000256" key="6">
    <source>
        <dbReference type="ARBA" id="ARBA00022741"/>
    </source>
</evidence>
<evidence type="ECO:0000259" key="21">
    <source>
        <dbReference type="PROSITE" id="PS51385"/>
    </source>
</evidence>
<evidence type="ECO:0000256" key="16">
    <source>
        <dbReference type="ARBA" id="ARBA00049209"/>
    </source>
</evidence>
<dbReference type="GO" id="GO:0016301">
    <property type="term" value="F:kinase activity"/>
    <property type="evidence" value="ECO:0007669"/>
    <property type="project" value="UniProtKB-KW"/>
</dbReference>
<keyword evidence="11 18" id="KW-0413">Isomerase</keyword>
<feature type="binding site" evidence="18">
    <location>
        <position position="163"/>
    </location>
    <ligand>
        <name>K(+)</name>
        <dbReference type="ChEBI" id="CHEBI:29103"/>
    </ligand>
</feature>
<dbReference type="GO" id="GO:0052856">
    <property type="term" value="F:NAD(P)HX epimerase activity"/>
    <property type="evidence" value="ECO:0007669"/>
    <property type="project" value="UniProtKB-UniRule"/>
</dbReference>
<dbReference type="SUPFAM" id="SSF64153">
    <property type="entry name" value="YjeF N-terminal domain-like"/>
    <property type="match status" value="1"/>
</dbReference>
<dbReference type="PIRSF" id="PIRSF017184">
    <property type="entry name" value="Nnr"/>
    <property type="match status" value="1"/>
</dbReference>
<evidence type="ECO:0000256" key="14">
    <source>
        <dbReference type="ARBA" id="ARBA00025153"/>
    </source>
</evidence>
<dbReference type="InterPro" id="IPR017953">
    <property type="entry name" value="Carbohydrate_kinase_pred_CS"/>
</dbReference>
<organism evidence="22 23">
    <name type="scientific">Daejeonella rubra</name>
    <dbReference type="NCBI Taxonomy" id="990371"/>
    <lineage>
        <taxon>Bacteria</taxon>
        <taxon>Pseudomonadati</taxon>
        <taxon>Bacteroidota</taxon>
        <taxon>Sphingobacteriia</taxon>
        <taxon>Sphingobacteriales</taxon>
        <taxon>Sphingobacteriaceae</taxon>
        <taxon>Daejeonella</taxon>
    </lineage>
</organism>
<dbReference type="AlphaFoldDB" id="A0A1G9WAA8"/>
<feature type="binding site" evidence="18">
    <location>
        <begin position="59"/>
        <end position="63"/>
    </location>
    <ligand>
        <name>(6S)-NADPHX</name>
        <dbReference type="ChEBI" id="CHEBI:64076"/>
    </ligand>
</feature>
<dbReference type="InterPro" id="IPR036652">
    <property type="entry name" value="YjeF_N_dom_sf"/>
</dbReference>
<comment type="catalytic activity">
    <reaction evidence="16 17 19">
        <text>(6S)-NADPHX + ADP = AMP + phosphate + NADPH + H(+)</text>
        <dbReference type="Rhea" id="RHEA:32235"/>
        <dbReference type="ChEBI" id="CHEBI:15378"/>
        <dbReference type="ChEBI" id="CHEBI:43474"/>
        <dbReference type="ChEBI" id="CHEBI:57783"/>
        <dbReference type="ChEBI" id="CHEBI:64076"/>
        <dbReference type="ChEBI" id="CHEBI:456215"/>
        <dbReference type="ChEBI" id="CHEBI:456216"/>
        <dbReference type="EC" id="4.2.1.136"/>
    </reaction>
</comment>
<evidence type="ECO:0000256" key="2">
    <source>
        <dbReference type="ARBA" id="ARBA00000909"/>
    </source>
</evidence>
<dbReference type="NCBIfam" id="TIGR00196">
    <property type="entry name" value="yjeF_cterm"/>
    <property type="match status" value="1"/>
</dbReference>
<evidence type="ECO:0000256" key="17">
    <source>
        <dbReference type="HAMAP-Rule" id="MF_01965"/>
    </source>
</evidence>
<sequence>MLQLLTSSQTREADAHTIKNKPISSLDLMESASNAFIYAFKQDVPTIDSLISVYCGTGNNGGDGLAIARLLKENAYDRISVKIARFSAKESADFSANLERLKLTGIPITEITNTDVFPEENAEVIIDALIGSGLNKALQGDLKSLVIHLNQLQKKVIAVDIPTGLPSEGPIDPDACILKASLCVCFQRPKINFFFPESAKALERFKVVEIGLDEQFIQSQAGPWKYIEEKDIRYSIKPRKAFSHKGTYGHALIIAGYTETMGAALLCADACLHSGAGLTTACIPENGYSALNSFAPEVMILPRSELILGKSLEKYSSIAIGPGLGTDKEATDLLEYVLNFNKARIVIDADAINILAANTELLTKLPKDCIICPHVKEFDRLFGKSNSWWDRVTLALKKAKEFNLIILLKNQYTFIVTPDGDILINPTGNPGMAVGGMGDILTGMIASFLAQSYPAIEAAMLAAYIHGAAGDQLIQMNSIPPRYITEQIPALIKRFTAPD</sequence>
<keyword evidence="10 17" id="KW-0520">NAD</keyword>
<feature type="binding site" evidence="17">
    <location>
        <position position="263"/>
    </location>
    <ligand>
        <name>(6S)-NADPHX</name>
        <dbReference type="ChEBI" id="CHEBI:64076"/>
    </ligand>
</feature>
<dbReference type="Gene3D" id="3.40.1190.20">
    <property type="match status" value="1"/>
</dbReference>
<evidence type="ECO:0000256" key="9">
    <source>
        <dbReference type="ARBA" id="ARBA00022958"/>
    </source>
</evidence>
<dbReference type="OrthoDB" id="9806925at2"/>
<feature type="binding site" evidence="18">
    <location>
        <begin position="131"/>
        <end position="137"/>
    </location>
    <ligand>
        <name>(6S)-NADPHX</name>
        <dbReference type="ChEBI" id="CHEBI:64076"/>
    </ligand>
</feature>
<dbReference type="PANTHER" id="PTHR12592">
    <property type="entry name" value="ATP-DEPENDENT (S)-NAD(P)H-HYDRATE DEHYDRATASE FAMILY MEMBER"/>
    <property type="match status" value="1"/>
</dbReference>
<dbReference type="InterPro" id="IPR030677">
    <property type="entry name" value="Nnr"/>
</dbReference>
<keyword evidence="5 18" id="KW-0479">Metal-binding</keyword>
<feature type="binding site" evidence="18">
    <location>
        <position position="127"/>
    </location>
    <ligand>
        <name>K(+)</name>
        <dbReference type="ChEBI" id="CHEBI:29103"/>
    </ligand>
</feature>
<dbReference type="InterPro" id="IPR029056">
    <property type="entry name" value="Ribokinase-like"/>
</dbReference>
<evidence type="ECO:0000256" key="8">
    <source>
        <dbReference type="ARBA" id="ARBA00022857"/>
    </source>
</evidence>
<keyword evidence="7 17" id="KW-0067">ATP-binding</keyword>
<feature type="binding site" evidence="17">
    <location>
        <position position="323"/>
    </location>
    <ligand>
        <name>(6S)-NADPHX</name>
        <dbReference type="ChEBI" id="CHEBI:64076"/>
    </ligand>
</feature>
<proteinExistence type="inferred from homology"/>
<dbReference type="PANTHER" id="PTHR12592:SF0">
    <property type="entry name" value="ATP-DEPENDENT (S)-NAD(P)H-HYDRATE DEHYDRATASE"/>
    <property type="match status" value="1"/>
</dbReference>
<feature type="binding site" evidence="18">
    <location>
        <position position="160"/>
    </location>
    <ligand>
        <name>(6S)-NADPHX</name>
        <dbReference type="ChEBI" id="CHEBI:64076"/>
    </ligand>
</feature>
<dbReference type="Proteomes" id="UP000199226">
    <property type="component" value="Unassembled WGS sequence"/>
</dbReference>
<dbReference type="GO" id="GO:0046496">
    <property type="term" value="P:nicotinamide nucleotide metabolic process"/>
    <property type="evidence" value="ECO:0007669"/>
    <property type="project" value="UniProtKB-UniRule"/>
</dbReference>
<keyword evidence="8 17" id="KW-0521">NADP</keyword>
<dbReference type="CDD" id="cd01171">
    <property type="entry name" value="YXKO-related"/>
    <property type="match status" value="1"/>
</dbReference>
<evidence type="ECO:0000256" key="19">
    <source>
        <dbReference type="PIRNR" id="PIRNR017184"/>
    </source>
</evidence>
<keyword evidence="6 17" id="KW-0547">Nucleotide-binding</keyword>
<evidence type="ECO:0000256" key="15">
    <source>
        <dbReference type="ARBA" id="ARBA00048238"/>
    </source>
</evidence>
<feature type="binding site" evidence="17">
    <location>
        <position position="438"/>
    </location>
    <ligand>
        <name>AMP</name>
        <dbReference type="ChEBI" id="CHEBI:456215"/>
    </ligand>
</feature>
<keyword evidence="22" id="KW-0418">Kinase</keyword>
<comment type="subunit">
    <text evidence="17">Homotetramer.</text>
</comment>
<evidence type="ECO:0000259" key="20">
    <source>
        <dbReference type="PROSITE" id="PS51383"/>
    </source>
</evidence>
<keyword evidence="22" id="KW-0808">Transferase</keyword>
<comment type="cofactor">
    <cofactor evidence="17">
        <name>Mg(2+)</name>
        <dbReference type="ChEBI" id="CHEBI:18420"/>
    </cofactor>
</comment>
<dbReference type="GO" id="GO:0052855">
    <property type="term" value="F:ADP-dependent NAD(P)H-hydrate dehydratase activity"/>
    <property type="evidence" value="ECO:0007669"/>
    <property type="project" value="UniProtKB-UniRule"/>
</dbReference>
<keyword evidence="13" id="KW-0511">Multifunctional enzyme</keyword>
<dbReference type="PROSITE" id="PS51385">
    <property type="entry name" value="YJEF_N"/>
    <property type="match status" value="1"/>
</dbReference>
<dbReference type="GO" id="GO:0110051">
    <property type="term" value="P:metabolite repair"/>
    <property type="evidence" value="ECO:0007669"/>
    <property type="project" value="TreeGrafter"/>
</dbReference>
<comment type="similarity">
    <text evidence="17">Belongs to the NnrD/CARKD family.</text>
</comment>
<dbReference type="SUPFAM" id="SSF53613">
    <property type="entry name" value="Ribokinase-like"/>
    <property type="match status" value="1"/>
</dbReference>
<evidence type="ECO:0000256" key="11">
    <source>
        <dbReference type="ARBA" id="ARBA00023235"/>
    </source>
</evidence>
<dbReference type="GO" id="GO:0005524">
    <property type="term" value="F:ATP binding"/>
    <property type="evidence" value="ECO:0007669"/>
    <property type="project" value="UniProtKB-UniRule"/>
</dbReference>
<reference evidence="23" key="1">
    <citation type="submission" date="2016-10" db="EMBL/GenBank/DDBJ databases">
        <authorList>
            <person name="Varghese N."/>
            <person name="Submissions S."/>
        </authorList>
    </citation>
    <scope>NUCLEOTIDE SEQUENCE [LARGE SCALE GENOMIC DNA]</scope>
    <source>
        <strain evidence="23">DSM 24536</strain>
    </source>
</reference>